<reference evidence="3" key="1">
    <citation type="journal article" date="2019" name="Int. J. Syst. Evol. Microbiol.">
        <title>The Global Catalogue of Microorganisms (GCM) 10K type strain sequencing project: providing services to taxonomists for standard genome sequencing and annotation.</title>
        <authorList>
            <consortium name="The Broad Institute Genomics Platform"/>
            <consortium name="The Broad Institute Genome Sequencing Center for Infectious Disease"/>
            <person name="Wu L."/>
            <person name="Ma J."/>
        </authorList>
    </citation>
    <scope>NUCLEOTIDE SEQUENCE [LARGE SCALE GENOMIC DNA]</scope>
    <source>
        <strain evidence="3">CCM 8875</strain>
    </source>
</reference>
<name>A0ABW4DYG6_9RHOB</name>
<dbReference type="SMART" id="SM00421">
    <property type="entry name" value="HTH_LUXR"/>
    <property type="match status" value="1"/>
</dbReference>
<accession>A0ABW4DYG6</accession>
<evidence type="ECO:0000259" key="1">
    <source>
        <dbReference type="SMART" id="SM00421"/>
    </source>
</evidence>
<dbReference type="InterPro" id="IPR016032">
    <property type="entry name" value="Sig_transdc_resp-reg_C-effctor"/>
</dbReference>
<protein>
    <submittedName>
        <fullName evidence="2">Helix-turn-helix transcriptional regulator</fullName>
    </submittedName>
</protein>
<gene>
    <name evidence="2" type="ORF">ACFQ5P_15885</name>
</gene>
<dbReference type="InterPro" id="IPR036388">
    <property type="entry name" value="WH-like_DNA-bd_sf"/>
</dbReference>
<sequence>MIPDPRLLSAVHRAALDPTAWRDVILELERASGGARIAAFGVNADGSQNIQLPAVHGSFDPAFGESFIAHYGALNPWARRFAMMPVDRPLRSAGLIADEDLMRTEFYHDWIRPQDDMRGGVGLRLAVGQGRHVFLAANVRQRERDRVEDALVRLLDQLTPHLRHALQVNAILRGYAARIALLEAGATEGALFVILNPQRHALQVEPDAGALAPFRIDATGLFRMTTPRMQDWLESLVRAPRGGPVPAVCNDGVWQGRAVAVPGDALLHPPFQHTPAPAGPCLGLIFQRVARSEAPGDRLRRKFGLTAAEARIALAVAGGASAPEIARERGVSLHTVRNQIKAAIAKTGARRLGDLIRIVTCETG</sequence>
<dbReference type="Proteomes" id="UP001597302">
    <property type="component" value="Unassembled WGS sequence"/>
</dbReference>
<feature type="domain" description="HTH luxR-type" evidence="1">
    <location>
        <begin position="302"/>
        <end position="359"/>
    </location>
</feature>
<evidence type="ECO:0000313" key="2">
    <source>
        <dbReference type="EMBL" id="MFD1482777.1"/>
    </source>
</evidence>
<dbReference type="SUPFAM" id="SSF46894">
    <property type="entry name" value="C-terminal effector domain of the bipartite response regulators"/>
    <property type="match status" value="1"/>
</dbReference>
<dbReference type="Gene3D" id="1.10.10.10">
    <property type="entry name" value="Winged helix-like DNA-binding domain superfamily/Winged helix DNA-binding domain"/>
    <property type="match status" value="1"/>
</dbReference>
<keyword evidence="3" id="KW-1185">Reference proteome</keyword>
<dbReference type="EMBL" id="JBHTOQ010000036">
    <property type="protein sequence ID" value="MFD1482777.1"/>
    <property type="molecule type" value="Genomic_DNA"/>
</dbReference>
<organism evidence="2 3">
    <name type="scientific">Paracoccus nototheniae</name>
    <dbReference type="NCBI Taxonomy" id="2489002"/>
    <lineage>
        <taxon>Bacteria</taxon>
        <taxon>Pseudomonadati</taxon>
        <taxon>Pseudomonadota</taxon>
        <taxon>Alphaproteobacteria</taxon>
        <taxon>Rhodobacterales</taxon>
        <taxon>Paracoccaceae</taxon>
        <taxon>Paracoccus</taxon>
    </lineage>
</organism>
<proteinExistence type="predicted"/>
<comment type="caution">
    <text evidence="2">The sequence shown here is derived from an EMBL/GenBank/DDBJ whole genome shotgun (WGS) entry which is preliminary data.</text>
</comment>
<dbReference type="RefSeq" id="WP_131572418.1">
    <property type="nucleotide sequence ID" value="NZ_CBCSAJ010000051.1"/>
</dbReference>
<dbReference type="InterPro" id="IPR000792">
    <property type="entry name" value="Tscrpt_reg_LuxR_C"/>
</dbReference>
<evidence type="ECO:0000313" key="3">
    <source>
        <dbReference type="Proteomes" id="UP001597302"/>
    </source>
</evidence>